<proteinExistence type="predicted"/>
<name>A0A5K3FZ41_MESCO</name>
<dbReference type="AlphaFoldDB" id="A0A5K3FZ41"/>
<sequence>MLFMETSAKVGTNVDAAFISITKSLVRKKERRNGDLSAENSSKKLDCPGQISFATETSSASKHLPNLMKSCC</sequence>
<organism evidence="1">
    <name type="scientific">Mesocestoides corti</name>
    <name type="common">Flatworm</name>
    <dbReference type="NCBI Taxonomy" id="53468"/>
    <lineage>
        <taxon>Eukaryota</taxon>
        <taxon>Metazoa</taxon>
        <taxon>Spiralia</taxon>
        <taxon>Lophotrochozoa</taxon>
        <taxon>Platyhelminthes</taxon>
        <taxon>Cestoda</taxon>
        <taxon>Eucestoda</taxon>
        <taxon>Cyclophyllidea</taxon>
        <taxon>Mesocestoididae</taxon>
        <taxon>Mesocestoides</taxon>
    </lineage>
</organism>
<dbReference type="Gene3D" id="3.40.50.300">
    <property type="entry name" value="P-loop containing nucleotide triphosphate hydrolases"/>
    <property type="match status" value="1"/>
</dbReference>
<reference evidence="1" key="1">
    <citation type="submission" date="2019-11" db="UniProtKB">
        <authorList>
            <consortium name="WormBaseParasite"/>
        </authorList>
    </citation>
    <scope>IDENTIFICATION</scope>
</reference>
<protein>
    <submittedName>
        <fullName evidence="1">Ovule protein</fullName>
    </submittedName>
</protein>
<accession>A0A5K3FZ41</accession>
<dbReference type="InterPro" id="IPR027417">
    <property type="entry name" value="P-loop_NTPase"/>
</dbReference>
<dbReference type="WBParaSite" id="MCU_012962-RA">
    <property type="protein sequence ID" value="MCU_012962-RA"/>
    <property type="gene ID" value="MCU_012962"/>
</dbReference>
<evidence type="ECO:0000313" key="1">
    <source>
        <dbReference type="WBParaSite" id="MCU_012962-RA"/>
    </source>
</evidence>